<proteinExistence type="inferred from homology"/>
<dbReference type="InterPro" id="IPR000620">
    <property type="entry name" value="EamA_dom"/>
</dbReference>
<dbReference type="AlphaFoldDB" id="A0A3G1KVT2"/>
<dbReference type="Pfam" id="PF00892">
    <property type="entry name" value="EamA"/>
    <property type="match status" value="2"/>
</dbReference>
<feature type="transmembrane region" description="Helical" evidence="2">
    <location>
        <begin position="40"/>
        <end position="58"/>
    </location>
</feature>
<dbReference type="PANTHER" id="PTHR22911">
    <property type="entry name" value="ACYL-MALONYL CONDENSING ENZYME-RELATED"/>
    <property type="match status" value="1"/>
</dbReference>
<comment type="similarity">
    <text evidence="1">Belongs to the EamA transporter family.</text>
</comment>
<organism evidence="4 5">
    <name type="scientific">Formimonas warabiya</name>
    <dbReference type="NCBI Taxonomy" id="1761012"/>
    <lineage>
        <taxon>Bacteria</taxon>
        <taxon>Bacillati</taxon>
        <taxon>Bacillota</taxon>
        <taxon>Clostridia</taxon>
        <taxon>Eubacteriales</taxon>
        <taxon>Peptococcaceae</taxon>
        <taxon>Candidatus Formimonas</taxon>
    </lineage>
</organism>
<keyword evidence="2" id="KW-0812">Transmembrane</keyword>
<feature type="transmembrane region" description="Helical" evidence="2">
    <location>
        <begin position="125"/>
        <end position="143"/>
    </location>
</feature>
<dbReference type="RefSeq" id="WP_148135874.1">
    <property type="nucleotide sequence ID" value="NZ_CP017634.1"/>
</dbReference>
<dbReference type="GO" id="GO:0016020">
    <property type="term" value="C:membrane"/>
    <property type="evidence" value="ECO:0007669"/>
    <property type="project" value="InterPro"/>
</dbReference>
<keyword evidence="5" id="KW-1185">Reference proteome</keyword>
<dbReference type="Proteomes" id="UP000323521">
    <property type="component" value="Chromosome"/>
</dbReference>
<feature type="transmembrane region" description="Helical" evidence="2">
    <location>
        <begin position="211"/>
        <end position="233"/>
    </location>
</feature>
<name>A0A3G1KVT2_FORW1</name>
<dbReference type="InterPro" id="IPR037185">
    <property type="entry name" value="EmrE-like"/>
</dbReference>
<dbReference type="SUPFAM" id="SSF103481">
    <property type="entry name" value="Multidrug resistance efflux transporter EmrE"/>
    <property type="match status" value="2"/>
</dbReference>
<sequence>MHSARKGAFLVTAATCLFATEAIFAKLAYGAQVNLITVLALRFVLPALILLLVSYVTGTSLRIPPGSRKLFLPLFGIYVVIALLLFQSFALLPATMAIMFFYAFPVLTGLLAFLVDGERLAKVKICALVISACGLILLLWTSWEKLNMWGAVLALIAASANALYMIYLPKLLKTVHQVTVITWFFVGSTVFFGFLGLFSGALDFHFALSGWVYLAGLSLISTATATLALIYGLPLVGPTLAAIINTLEPPCTAFLAYWVFGEKLTGWQIIGALLVLSAVLLPQLPIKNEKYRETKI</sequence>
<feature type="transmembrane region" description="Helical" evidence="2">
    <location>
        <begin position="180"/>
        <end position="199"/>
    </location>
</feature>
<evidence type="ECO:0000313" key="5">
    <source>
        <dbReference type="Proteomes" id="UP000323521"/>
    </source>
</evidence>
<evidence type="ECO:0000256" key="1">
    <source>
        <dbReference type="ARBA" id="ARBA00007362"/>
    </source>
</evidence>
<feature type="transmembrane region" description="Helical" evidence="2">
    <location>
        <begin position="266"/>
        <end position="286"/>
    </location>
</feature>
<gene>
    <name evidence="4" type="ORF">DCMF_18970</name>
</gene>
<dbReference type="PANTHER" id="PTHR22911:SF137">
    <property type="entry name" value="SOLUTE CARRIER FAMILY 35 MEMBER G2-RELATED"/>
    <property type="match status" value="1"/>
</dbReference>
<accession>A0A3G1KVT2</accession>
<evidence type="ECO:0000256" key="2">
    <source>
        <dbReference type="SAM" id="Phobius"/>
    </source>
</evidence>
<dbReference type="KEGG" id="fwa:DCMF_18970"/>
<feature type="transmembrane region" description="Helical" evidence="2">
    <location>
        <begin position="149"/>
        <end position="168"/>
    </location>
</feature>
<feature type="transmembrane region" description="Helical" evidence="2">
    <location>
        <begin position="70"/>
        <end position="90"/>
    </location>
</feature>
<keyword evidence="2" id="KW-1133">Transmembrane helix</keyword>
<dbReference type="OrthoDB" id="9808556at2"/>
<feature type="domain" description="EamA" evidence="3">
    <location>
        <begin position="148"/>
        <end position="281"/>
    </location>
</feature>
<dbReference type="EMBL" id="CP017634">
    <property type="protein sequence ID" value="ATW26556.1"/>
    <property type="molecule type" value="Genomic_DNA"/>
</dbReference>
<feature type="domain" description="EamA" evidence="3">
    <location>
        <begin position="6"/>
        <end position="139"/>
    </location>
</feature>
<reference evidence="4 5" key="1">
    <citation type="submission" date="2016-10" db="EMBL/GenBank/DDBJ databases">
        <title>Complete Genome Sequence of Peptococcaceae strain DCMF.</title>
        <authorList>
            <person name="Edwards R.J."/>
            <person name="Holland S.I."/>
            <person name="Deshpande N.P."/>
            <person name="Wong Y.K."/>
            <person name="Ertan H."/>
            <person name="Manefield M."/>
            <person name="Russell T.L."/>
            <person name="Lee M.J."/>
        </authorList>
    </citation>
    <scope>NUCLEOTIDE SEQUENCE [LARGE SCALE GENOMIC DNA]</scope>
    <source>
        <strain evidence="4 5">DCMF</strain>
    </source>
</reference>
<protein>
    <recommendedName>
        <fullName evidence="3">EamA domain-containing protein</fullName>
    </recommendedName>
</protein>
<feature type="transmembrane region" description="Helical" evidence="2">
    <location>
        <begin position="240"/>
        <end position="260"/>
    </location>
</feature>
<evidence type="ECO:0000259" key="3">
    <source>
        <dbReference type="Pfam" id="PF00892"/>
    </source>
</evidence>
<evidence type="ECO:0000313" key="4">
    <source>
        <dbReference type="EMBL" id="ATW26556.1"/>
    </source>
</evidence>
<keyword evidence="2" id="KW-0472">Membrane</keyword>
<feature type="transmembrane region" description="Helical" evidence="2">
    <location>
        <begin position="96"/>
        <end position="113"/>
    </location>
</feature>